<proteinExistence type="inferred from homology"/>
<keyword evidence="5 8" id="KW-0812">Transmembrane</keyword>
<evidence type="ECO:0000256" key="1">
    <source>
        <dbReference type="ARBA" id="ARBA00004651"/>
    </source>
</evidence>
<feature type="transmembrane region" description="Helical" evidence="8">
    <location>
        <begin position="69"/>
        <end position="91"/>
    </location>
</feature>
<feature type="transmembrane region" description="Helical" evidence="8">
    <location>
        <begin position="244"/>
        <end position="262"/>
    </location>
</feature>
<evidence type="ECO:0000313" key="10">
    <source>
        <dbReference type="Proteomes" id="UP001260715"/>
    </source>
</evidence>
<evidence type="ECO:0000256" key="3">
    <source>
        <dbReference type="ARBA" id="ARBA00022448"/>
    </source>
</evidence>
<keyword evidence="10" id="KW-1185">Reference proteome</keyword>
<evidence type="ECO:0000313" key="9">
    <source>
        <dbReference type="EMBL" id="MDR6582880.1"/>
    </source>
</evidence>
<feature type="transmembrane region" description="Helical" evidence="8">
    <location>
        <begin position="133"/>
        <end position="155"/>
    </location>
</feature>
<dbReference type="InterPro" id="IPR052017">
    <property type="entry name" value="TSUP"/>
</dbReference>
<comment type="caution">
    <text evidence="9">The sequence shown here is derived from an EMBL/GenBank/DDBJ whole genome shotgun (WGS) entry which is preliminary data.</text>
</comment>
<dbReference type="Pfam" id="PF01925">
    <property type="entry name" value="TauE"/>
    <property type="match status" value="1"/>
</dbReference>
<feature type="transmembrane region" description="Helical" evidence="8">
    <location>
        <begin position="213"/>
        <end position="232"/>
    </location>
</feature>
<dbReference type="PANTHER" id="PTHR30269">
    <property type="entry name" value="TRANSMEMBRANE PROTEIN YFCA"/>
    <property type="match status" value="1"/>
</dbReference>
<evidence type="ECO:0000256" key="5">
    <source>
        <dbReference type="ARBA" id="ARBA00022692"/>
    </source>
</evidence>
<evidence type="ECO:0000256" key="7">
    <source>
        <dbReference type="ARBA" id="ARBA00023136"/>
    </source>
</evidence>
<keyword evidence="3" id="KW-0813">Transport</keyword>
<evidence type="ECO:0000256" key="8">
    <source>
        <dbReference type="RuleBase" id="RU363041"/>
    </source>
</evidence>
<dbReference type="RefSeq" id="WP_102661979.1">
    <property type="nucleotide sequence ID" value="NZ_JAVDSJ010000001.1"/>
</dbReference>
<protein>
    <recommendedName>
        <fullName evidence="8">Probable membrane transporter protein</fullName>
    </recommendedName>
</protein>
<evidence type="ECO:0000256" key="2">
    <source>
        <dbReference type="ARBA" id="ARBA00009142"/>
    </source>
</evidence>
<sequence>MSASLSLVAGLMAVSLLAGLTKGVTGFGGALVMAPLFGLALPSSEAAALIVLVNCAASLQGWRGWIRQAHWPTVLPLAAIALACTAAGVRLIASGSLPDMHRLIGLCVLAVTALHVLGWRWRHGGGATPTLAAGAVSGLMTALCGIGGVAAVYYFNGIRRAETGAIPQAADHGQAHEQAHEQAAHLRANLLAYFMVLFFGAAMILAWDGQVGLPQLALTAWLVPAFAAGVLVGERLYGLLSPSWFQRIVSALLFCAGLVALAG</sequence>
<keyword evidence="6 8" id="KW-1133">Transmembrane helix</keyword>
<reference evidence="9 10" key="1">
    <citation type="submission" date="2023-07" db="EMBL/GenBank/DDBJ databases">
        <title>Sorghum-associated microbial communities from plants grown in Nebraska, USA.</title>
        <authorList>
            <person name="Schachtman D."/>
        </authorList>
    </citation>
    <scope>NUCLEOTIDE SEQUENCE [LARGE SCALE GENOMIC DNA]</scope>
    <source>
        <strain evidence="9 10">596</strain>
    </source>
</reference>
<comment type="similarity">
    <text evidence="2 8">Belongs to the 4-toluene sulfonate uptake permease (TSUP) (TC 2.A.102) family.</text>
</comment>
<keyword evidence="4 8" id="KW-1003">Cell membrane</keyword>
<evidence type="ECO:0000256" key="6">
    <source>
        <dbReference type="ARBA" id="ARBA00022989"/>
    </source>
</evidence>
<keyword evidence="7 8" id="KW-0472">Membrane</keyword>
<accession>A0ABU1PAZ8</accession>
<name>A0ABU1PAZ8_9BURK</name>
<dbReference type="Proteomes" id="UP001260715">
    <property type="component" value="Unassembled WGS sequence"/>
</dbReference>
<dbReference type="EMBL" id="JAVDSJ010000001">
    <property type="protein sequence ID" value="MDR6582880.1"/>
    <property type="molecule type" value="Genomic_DNA"/>
</dbReference>
<evidence type="ECO:0000256" key="4">
    <source>
        <dbReference type="ARBA" id="ARBA00022475"/>
    </source>
</evidence>
<organism evidence="9 10">
    <name type="scientific">Herbaspirillum frisingense</name>
    <dbReference type="NCBI Taxonomy" id="92645"/>
    <lineage>
        <taxon>Bacteria</taxon>
        <taxon>Pseudomonadati</taxon>
        <taxon>Pseudomonadota</taxon>
        <taxon>Betaproteobacteria</taxon>
        <taxon>Burkholderiales</taxon>
        <taxon>Oxalobacteraceae</taxon>
        <taxon>Herbaspirillum</taxon>
    </lineage>
</organism>
<dbReference type="PANTHER" id="PTHR30269:SF37">
    <property type="entry name" value="MEMBRANE TRANSPORTER PROTEIN"/>
    <property type="match status" value="1"/>
</dbReference>
<comment type="subcellular location">
    <subcellularLocation>
        <location evidence="1 8">Cell membrane</location>
        <topology evidence="1 8">Multi-pass membrane protein</topology>
    </subcellularLocation>
</comment>
<feature type="transmembrane region" description="Helical" evidence="8">
    <location>
        <begin position="103"/>
        <end position="121"/>
    </location>
</feature>
<feature type="transmembrane region" description="Helical" evidence="8">
    <location>
        <begin position="190"/>
        <end position="207"/>
    </location>
</feature>
<gene>
    <name evidence="9" type="ORF">J2W50_001055</name>
</gene>
<dbReference type="InterPro" id="IPR002781">
    <property type="entry name" value="TM_pro_TauE-like"/>
</dbReference>